<accession>A0ABR8P9S9</accession>
<dbReference type="Proteomes" id="UP000704341">
    <property type="component" value="Unassembled WGS sequence"/>
</dbReference>
<dbReference type="RefSeq" id="WP_153930610.1">
    <property type="nucleotide sequence ID" value="NZ_QORN01000054.1"/>
</dbReference>
<reference evidence="1 2" key="1">
    <citation type="submission" date="2018-07" db="EMBL/GenBank/DDBJ databases">
        <title>Phylogenomic Insights into understanding Host Adaptation of Lactobacillus reuteri by a novel species, Lactobacillus spp. M31.</title>
        <authorList>
            <person name="Sharma S."/>
            <person name="Patil P."/>
            <person name="Korpole S."/>
            <person name="Patil P.B."/>
        </authorList>
    </citation>
    <scope>NUCLEOTIDE SEQUENCE [LARGE SCALE GENOMIC DNA]</scope>
    <source>
        <strain evidence="1 2">M31</strain>
    </source>
</reference>
<comment type="caution">
    <text evidence="1">The sequence shown here is derived from an EMBL/GenBank/DDBJ whole genome shotgun (WGS) entry which is preliminary data.</text>
</comment>
<evidence type="ECO:0000313" key="1">
    <source>
        <dbReference type="EMBL" id="MBD5807485.1"/>
    </source>
</evidence>
<protein>
    <submittedName>
        <fullName evidence="1">Uncharacterized protein</fullName>
    </submittedName>
</protein>
<keyword evidence="2" id="KW-1185">Reference proteome</keyword>
<proteinExistence type="predicted"/>
<evidence type="ECO:0000313" key="2">
    <source>
        <dbReference type="Proteomes" id="UP000704341"/>
    </source>
</evidence>
<dbReference type="EMBL" id="QORN01000054">
    <property type="protein sequence ID" value="MBD5807485.1"/>
    <property type="molecule type" value="Genomic_DNA"/>
</dbReference>
<gene>
    <name evidence="1" type="ORF">DTK66_10375</name>
</gene>
<organism evidence="1 2">
    <name type="scientific">Limosilactobacillus walteri</name>
    <dbReference type="NCBI Taxonomy" id="2268022"/>
    <lineage>
        <taxon>Bacteria</taxon>
        <taxon>Bacillati</taxon>
        <taxon>Bacillota</taxon>
        <taxon>Bacilli</taxon>
        <taxon>Lactobacillales</taxon>
        <taxon>Lactobacillaceae</taxon>
        <taxon>Limosilactobacillus</taxon>
    </lineage>
</organism>
<sequence>MTTNLSRNDELRGVLSDIVRKRFINSRQVNPVSNLFLTTKYAVDHGYITGAILDETFSSTLAELNLKNATLTKQGHRKLAELINQHTKEN</sequence>
<name>A0ABR8P9S9_9LACO</name>